<name>K9ES40_9LACT</name>
<evidence type="ECO:0000313" key="3">
    <source>
        <dbReference type="EMBL" id="EKU93782.1"/>
    </source>
</evidence>
<reference evidence="3 4" key="1">
    <citation type="submission" date="2012-09" db="EMBL/GenBank/DDBJ databases">
        <title>The Genome Sequence of Alloiococcus otitis ATCC 51267.</title>
        <authorList>
            <consortium name="The Broad Institute Genome Sequencing Platform"/>
            <person name="Earl A."/>
            <person name="Ward D."/>
            <person name="Feldgarden M."/>
            <person name="Gevers D."/>
            <person name="Huys G."/>
            <person name="Walker B."/>
            <person name="Young S.K."/>
            <person name="Zeng Q."/>
            <person name="Gargeya S."/>
            <person name="Fitzgerald M."/>
            <person name="Haas B."/>
            <person name="Abouelleil A."/>
            <person name="Alvarado L."/>
            <person name="Arachchi H.M."/>
            <person name="Berlin A.M."/>
            <person name="Chapman S.B."/>
            <person name="Goldberg J."/>
            <person name="Griggs A."/>
            <person name="Gujja S."/>
            <person name="Hansen M."/>
            <person name="Howarth C."/>
            <person name="Imamovic A."/>
            <person name="Larimer J."/>
            <person name="McCowen C."/>
            <person name="Montmayeur A."/>
            <person name="Murphy C."/>
            <person name="Neiman D."/>
            <person name="Pearson M."/>
            <person name="Priest M."/>
            <person name="Roberts A."/>
            <person name="Saif S."/>
            <person name="Shea T."/>
            <person name="Sisk P."/>
            <person name="Sykes S."/>
            <person name="Wortman J."/>
            <person name="Nusbaum C."/>
            <person name="Birren B."/>
        </authorList>
    </citation>
    <scope>NUCLEOTIDE SEQUENCE [LARGE SCALE GENOMIC DNA]</scope>
    <source>
        <strain evidence="3 4">ATCC 51267</strain>
    </source>
</reference>
<dbReference type="RefSeq" id="WP_003777464.1">
    <property type="nucleotide sequence ID" value="NZ_JH992958.1"/>
</dbReference>
<comment type="caution">
    <text evidence="3">The sequence shown here is derived from an EMBL/GenBank/DDBJ whole genome shotgun (WGS) entry which is preliminary data.</text>
</comment>
<feature type="region of interest" description="Disordered" evidence="2">
    <location>
        <begin position="185"/>
        <end position="204"/>
    </location>
</feature>
<dbReference type="Proteomes" id="UP000009875">
    <property type="component" value="Unassembled WGS sequence"/>
</dbReference>
<feature type="coiled-coil region" evidence="1">
    <location>
        <begin position="15"/>
        <end position="49"/>
    </location>
</feature>
<accession>K9ES40</accession>
<protein>
    <recommendedName>
        <fullName evidence="5">Efflux transporter, RND family, MFP subunit</fullName>
    </recommendedName>
</protein>
<dbReference type="eggNOG" id="COG0845">
    <property type="taxonomic scope" value="Bacteria"/>
</dbReference>
<gene>
    <name evidence="3" type="ORF">HMPREF9698_00730</name>
</gene>
<dbReference type="STRING" id="883081.HMPREF9698_00730"/>
<dbReference type="Gene3D" id="2.40.420.20">
    <property type="match status" value="1"/>
</dbReference>
<evidence type="ECO:0000313" key="4">
    <source>
        <dbReference type="Proteomes" id="UP000009875"/>
    </source>
</evidence>
<keyword evidence="4" id="KW-1185">Reference proteome</keyword>
<organism evidence="3 4">
    <name type="scientific">Alloiococcus otitis ATCC 51267</name>
    <dbReference type="NCBI Taxonomy" id="883081"/>
    <lineage>
        <taxon>Bacteria</taxon>
        <taxon>Bacillati</taxon>
        <taxon>Bacillota</taxon>
        <taxon>Bacilli</taxon>
        <taxon>Lactobacillales</taxon>
        <taxon>Carnobacteriaceae</taxon>
        <taxon>Alloiococcus</taxon>
    </lineage>
</organism>
<dbReference type="EMBL" id="AGXA01000016">
    <property type="protein sequence ID" value="EKU93782.1"/>
    <property type="molecule type" value="Genomic_DNA"/>
</dbReference>
<evidence type="ECO:0000256" key="1">
    <source>
        <dbReference type="SAM" id="Coils"/>
    </source>
</evidence>
<sequence>MFTYRKTDQESLVEIDELKREQTKLYNQRQALQASLANAQNAWANYQKQVNIQEPLLASQDQEEEVGEEGVEPDLALDPPADDPASIKAAIQEVNLQIQDLEAKLAQAQNSLYQNVLAKADGTVYLDQRGRDDNRQAFIRLVGDQVYIRGSVNEFEFFALGDNRIVDLFVPAENKELKGKMVEYDRFPGSGQEGSQSSDEENLDSGMWAGDLGGDQASNFNFTVKPDDYIQPGFSVEMLIQVPGIAIPSEAIVLEGDDQYVFAYQENSQTVKKVKLESEPAGQAQVTKQADLKAGTQVILYPDGLEDGQSVSLDTGMEEGDLEGMEDYGEEAVGEAMEGW</sequence>
<keyword evidence="1" id="KW-0175">Coiled coil</keyword>
<dbReference type="HOGENOM" id="CLU_815451_0_0_9"/>
<evidence type="ECO:0000256" key="2">
    <source>
        <dbReference type="SAM" id="MobiDB-lite"/>
    </source>
</evidence>
<proteinExistence type="predicted"/>
<dbReference type="AlphaFoldDB" id="K9ES40"/>
<evidence type="ECO:0008006" key="5">
    <source>
        <dbReference type="Google" id="ProtNLM"/>
    </source>
</evidence>
<dbReference type="OrthoDB" id="2164025at2"/>